<keyword evidence="5 8" id="KW-0067">ATP-binding</keyword>
<dbReference type="InterPro" id="IPR052156">
    <property type="entry name" value="BCAA_Transport_ATP-bd_LivF"/>
</dbReference>
<dbReference type="GO" id="GO:0005524">
    <property type="term" value="F:ATP binding"/>
    <property type="evidence" value="ECO:0007669"/>
    <property type="project" value="UniProtKB-KW"/>
</dbReference>
<comment type="caution">
    <text evidence="8">The sequence shown here is derived from an EMBL/GenBank/DDBJ whole genome shotgun (WGS) entry which is preliminary data.</text>
</comment>
<evidence type="ECO:0000256" key="4">
    <source>
        <dbReference type="ARBA" id="ARBA00022741"/>
    </source>
</evidence>
<evidence type="ECO:0000256" key="6">
    <source>
        <dbReference type="ARBA" id="ARBA00022970"/>
    </source>
</evidence>
<dbReference type="PANTHER" id="PTHR43820:SF2">
    <property type="entry name" value="ABC TRANSPORTER ATP-BINDING PROTEIN"/>
    <property type="match status" value="1"/>
</dbReference>
<dbReference type="PROSITE" id="PS50893">
    <property type="entry name" value="ABC_TRANSPORTER_2"/>
    <property type="match status" value="1"/>
</dbReference>
<evidence type="ECO:0000313" key="9">
    <source>
        <dbReference type="Proteomes" id="UP000235916"/>
    </source>
</evidence>
<dbReference type="Gene3D" id="3.40.50.300">
    <property type="entry name" value="P-loop containing nucleotide triphosphate hydrolases"/>
    <property type="match status" value="1"/>
</dbReference>
<comment type="similarity">
    <text evidence="1">Belongs to the ABC transporter superfamily.</text>
</comment>
<accession>A0A2N8KZW0</accession>
<dbReference type="SMART" id="SM00382">
    <property type="entry name" value="AAA"/>
    <property type="match status" value="1"/>
</dbReference>
<dbReference type="InterPro" id="IPR003593">
    <property type="entry name" value="AAA+_ATPase"/>
</dbReference>
<gene>
    <name evidence="8" type="ORF">C1O66_16610</name>
</gene>
<organism evidence="8 9">
    <name type="scientific">Kinneretia aquatilis</name>
    <dbReference type="NCBI Taxonomy" id="2070761"/>
    <lineage>
        <taxon>Bacteria</taxon>
        <taxon>Pseudomonadati</taxon>
        <taxon>Pseudomonadota</taxon>
        <taxon>Betaproteobacteria</taxon>
        <taxon>Burkholderiales</taxon>
        <taxon>Sphaerotilaceae</taxon>
        <taxon>Roseateles</taxon>
    </lineage>
</organism>
<feature type="domain" description="ABC transporter" evidence="7">
    <location>
        <begin position="14"/>
        <end position="259"/>
    </location>
</feature>
<evidence type="ECO:0000256" key="2">
    <source>
        <dbReference type="ARBA" id="ARBA00022448"/>
    </source>
</evidence>
<evidence type="ECO:0000256" key="5">
    <source>
        <dbReference type="ARBA" id="ARBA00022840"/>
    </source>
</evidence>
<dbReference type="GO" id="GO:0016887">
    <property type="term" value="F:ATP hydrolysis activity"/>
    <property type="evidence" value="ECO:0007669"/>
    <property type="project" value="InterPro"/>
</dbReference>
<dbReference type="GO" id="GO:0015658">
    <property type="term" value="F:branched-chain amino acid transmembrane transporter activity"/>
    <property type="evidence" value="ECO:0007669"/>
    <property type="project" value="TreeGrafter"/>
</dbReference>
<name>A0A2N8KZW0_9BURK</name>
<evidence type="ECO:0000259" key="7">
    <source>
        <dbReference type="PROSITE" id="PS50893"/>
    </source>
</evidence>
<keyword evidence="6" id="KW-0029">Amino-acid transport</keyword>
<keyword evidence="3" id="KW-0472">Membrane</keyword>
<dbReference type="PANTHER" id="PTHR43820">
    <property type="entry name" value="HIGH-AFFINITY BRANCHED-CHAIN AMINO ACID TRANSPORT ATP-BINDING PROTEIN LIVF"/>
    <property type="match status" value="1"/>
</dbReference>
<keyword evidence="4" id="KW-0547">Nucleotide-binding</keyword>
<dbReference type="SUPFAM" id="SSF52540">
    <property type="entry name" value="P-loop containing nucleoside triphosphate hydrolases"/>
    <property type="match status" value="1"/>
</dbReference>
<evidence type="ECO:0000256" key="1">
    <source>
        <dbReference type="ARBA" id="ARBA00005417"/>
    </source>
</evidence>
<evidence type="ECO:0000256" key="3">
    <source>
        <dbReference type="ARBA" id="ARBA00022475"/>
    </source>
</evidence>
<dbReference type="Proteomes" id="UP000235916">
    <property type="component" value="Unassembled WGS sequence"/>
</dbReference>
<protein>
    <submittedName>
        <fullName evidence="8">ABC transporter ATP-binding protein</fullName>
    </submittedName>
</protein>
<sequence>MNANTTIHSAPSLLTLQGVHTHIGAYHILHGVDLEVPAGQVTMLLGRNGAGKSTTLRTIMGLWQASLGRIAFDGQQISASSPREPAQTPEIAQRGIAYVPENMGIFADLSVAENLLLAARGARRLSELDGQRLDWLFGHFPALKKFWLYPAGKLSGGQKQMLAIARALIEPRRLLLIDEPSKGLAPAIILNLIEALRELKRGGAQGQAPTTVLLVEQNFMVARALGDRVAVMDNGRVVHAGAMQALAEDETLQQRLLGLSLAAHQ</sequence>
<dbReference type="GO" id="GO:0015807">
    <property type="term" value="P:L-amino acid transport"/>
    <property type="evidence" value="ECO:0007669"/>
    <property type="project" value="TreeGrafter"/>
</dbReference>
<dbReference type="AlphaFoldDB" id="A0A2N8KZW0"/>
<keyword evidence="9" id="KW-1185">Reference proteome</keyword>
<dbReference type="Pfam" id="PF00005">
    <property type="entry name" value="ABC_tran"/>
    <property type="match status" value="1"/>
</dbReference>
<dbReference type="CDD" id="cd03224">
    <property type="entry name" value="ABC_TM1139_LivF_branched"/>
    <property type="match status" value="1"/>
</dbReference>
<dbReference type="InterPro" id="IPR003439">
    <property type="entry name" value="ABC_transporter-like_ATP-bd"/>
</dbReference>
<dbReference type="InterPro" id="IPR017871">
    <property type="entry name" value="ABC_transporter-like_CS"/>
</dbReference>
<dbReference type="EMBL" id="POSP01000003">
    <property type="protein sequence ID" value="PND38987.1"/>
    <property type="molecule type" value="Genomic_DNA"/>
</dbReference>
<dbReference type="InterPro" id="IPR027417">
    <property type="entry name" value="P-loop_NTPase"/>
</dbReference>
<evidence type="ECO:0000313" key="8">
    <source>
        <dbReference type="EMBL" id="PND38987.1"/>
    </source>
</evidence>
<dbReference type="PROSITE" id="PS00211">
    <property type="entry name" value="ABC_TRANSPORTER_1"/>
    <property type="match status" value="1"/>
</dbReference>
<keyword evidence="2" id="KW-0813">Transport</keyword>
<dbReference type="OrthoDB" id="9776369at2"/>
<dbReference type="RefSeq" id="WP_102768904.1">
    <property type="nucleotide sequence ID" value="NZ_POSP01000003.1"/>
</dbReference>
<proteinExistence type="inferred from homology"/>
<keyword evidence="3" id="KW-1003">Cell membrane</keyword>
<reference evidence="8 9" key="1">
    <citation type="submission" date="2018-01" db="EMBL/GenBank/DDBJ databases">
        <title>Draft genome sequence of Paucibacter aquatile CR182 isolated from freshwater of the Nakdong River.</title>
        <authorList>
            <person name="Choi A."/>
            <person name="Chung E.J."/>
        </authorList>
    </citation>
    <scope>NUCLEOTIDE SEQUENCE [LARGE SCALE GENOMIC DNA]</scope>
    <source>
        <strain evidence="8 9">CR182</strain>
    </source>
</reference>